<accession>A0AAN8GJI3</accession>
<name>A0AAN8GJI3_9TELE</name>
<evidence type="ECO:0000313" key="3">
    <source>
        <dbReference type="Proteomes" id="UP001335648"/>
    </source>
</evidence>
<evidence type="ECO:0000256" key="1">
    <source>
        <dbReference type="SAM" id="MobiDB-lite"/>
    </source>
</evidence>
<dbReference type="AlphaFoldDB" id="A0AAN8GJI3"/>
<protein>
    <submittedName>
        <fullName evidence="2">Uncharacterized protein</fullName>
    </submittedName>
</protein>
<evidence type="ECO:0000313" key="2">
    <source>
        <dbReference type="EMBL" id="KAK5881374.1"/>
    </source>
</evidence>
<sequence length="122" mass="13629">MVQHYNLGECVVIQMRYVYFLRCSICSIRQGGYKARRISRESSLANEKPDEKAWPPPKSLPLPSVRAQPWKAGGHNIVEQISSNLSVLVLGSGGKAALWCPPRLSHRSAQFTLHSANTLQEQ</sequence>
<feature type="region of interest" description="Disordered" evidence="1">
    <location>
        <begin position="39"/>
        <end position="62"/>
    </location>
</feature>
<gene>
    <name evidence="2" type="ORF">CesoFtcFv8_022181</name>
</gene>
<comment type="caution">
    <text evidence="2">The sequence shown here is derived from an EMBL/GenBank/DDBJ whole genome shotgun (WGS) entry which is preliminary data.</text>
</comment>
<organism evidence="2 3">
    <name type="scientific">Champsocephalus esox</name>
    <name type="common">pike icefish</name>
    <dbReference type="NCBI Taxonomy" id="159716"/>
    <lineage>
        <taxon>Eukaryota</taxon>
        <taxon>Metazoa</taxon>
        <taxon>Chordata</taxon>
        <taxon>Craniata</taxon>
        <taxon>Vertebrata</taxon>
        <taxon>Euteleostomi</taxon>
        <taxon>Actinopterygii</taxon>
        <taxon>Neopterygii</taxon>
        <taxon>Teleostei</taxon>
        <taxon>Neoteleostei</taxon>
        <taxon>Acanthomorphata</taxon>
        <taxon>Eupercaria</taxon>
        <taxon>Perciformes</taxon>
        <taxon>Notothenioidei</taxon>
        <taxon>Channichthyidae</taxon>
        <taxon>Champsocephalus</taxon>
    </lineage>
</organism>
<proteinExistence type="predicted"/>
<keyword evidence="3" id="KW-1185">Reference proteome</keyword>
<dbReference type="Proteomes" id="UP001335648">
    <property type="component" value="Unassembled WGS sequence"/>
</dbReference>
<reference evidence="2 3" key="1">
    <citation type="journal article" date="2023" name="Mol. Biol. Evol.">
        <title>Genomics of Secondarily Temperate Adaptation in the Only Non-Antarctic Icefish.</title>
        <authorList>
            <person name="Rivera-Colon A.G."/>
            <person name="Rayamajhi N."/>
            <person name="Minhas B.F."/>
            <person name="Madrigal G."/>
            <person name="Bilyk K.T."/>
            <person name="Yoon V."/>
            <person name="Hune M."/>
            <person name="Gregory S."/>
            <person name="Cheng C.H.C."/>
            <person name="Catchen J.M."/>
        </authorList>
    </citation>
    <scope>NUCLEOTIDE SEQUENCE [LARGE SCALE GENOMIC DNA]</scope>
    <source>
        <strain evidence="2">JC2023a</strain>
    </source>
</reference>
<dbReference type="EMBL" id="JAULUE010002063">
    <property type="protein sequence ID" value="KAK5881374.1"/>
    <property type="molecule type" value="Genomic_DNA"/>
</dbReference>